<dbReference type="KEGG" id="scq:SCULI_v1c05940"/>
<dbReference type="Proteomes" id="UP000019267">
    <property type="component" value="Chromosome"/>
</dbReference>
<feature type="transmembrane region" description="Helical" evidence="1">
    <location>
        <begin position="46"/>
        <end position="66"/>
    </location>
</feature>
<feature type="transmembrane region" description="Helical" evidence="1">
    <location>
        <begin position="20"/>
        <end position="40"/>
    </location>
</feature>
<dbReference type="STRING" id="1276246.SCULI_v1c05940"/>
<dbReference type="EMBL" id="CP006681">
    <property type="protein sequence ID" value="AHI52935.1"/>
    <property type="molecule type" value="Genomic_DNA"/>
</dbReference>
<dbReference type="RefSeq" id="WP_025363170.1">
    <property type="nucleotide sequence ID" value="NZ_CP006681.1"/>
</dbReference>
<keyword evidence="1" id="KW-0472">Membrane</keyword>
<dbReference type="AlphaFoldDB" id="W6A7T3"/>
<dbReference type="HOGENOM" id="CLU_2318686_0_0_14"/>
<accession>W6A7T3</accession>
<evidence type="ECO:0000313" key="2">
    <source>
        <dbReference type="EMBL" id="AHI52935.1"/>
    </source>
</evidence>
<gene>
    <name evidence="2" type="ORF">SCULI_v1c05940</name>
</gene>
<keyword evidence="1" id="KW-1133">Transmembrane helix</keyword>
<proteinExistence type="predicted"/>
<protein>
    <submittedName>
        <fullName evidence="2">Uncharacterized protein</fullName>
    </submittedName>
</protein>
<name>W6A7T3_9MOLU</name>
<reference evidence="2 3" key="1">
    <citation type="journal article" date="2014" name="Genome Biol. Evol.">
        <title>Molecular evolution of the substrate utilization strategies and putative virulence factors in mosquito-associated Spiroplasma species.</title>
        <authorList>
            <person name="Chang T.H."/>
            <person name="Lo W.S."/>
            <person name="Ku C."/>
            <person name="Chen L.L."/>
            <person name="Kuo C.H."/>
        </authorList>
    </citation>
    <scope>NUCLEOTIDE SEQUENCE [LARGE SCALE GENOMIC DNA]</scope>
    <source>
        <strain evidence="2">AES-1</strain>
    </source>
</reference>
<organism evidence="2 3">
    <name type="scientific">Spiroplasma culicicola AES-1</name>
    <dbReference type="NCBI Taxonomy" id="1276246"/>
    <lineage>
        <taxon>Bacteria</taxon>
        <taxon>Bacillati</taxon>
        <taxon>Mycoplasmatota</taxon>
        <taxon>Mollicutes</taxon>
        <taxon>Entomoplasmatales</taxon>
        <taxon>Spiroplasmataceae</taxon>
        <taxon>Spiroplasma</taxon>
    </lineage>
</organism>
<dbReference type="PATRIC" id="fig|1276246.3.peg.593"/>
<sequence length="99" mass="11792">MNVNLIYKTSKRFARQIRGIAPLIILTIVFLFLPAFDVLIKSQFTYWILLIAKTVIGFSIALILIFKYFDEIYDLIDNFQVEEKNINTWVWIFKKENII</sequence>
<keyword evidence="3" id="KW-1185">Reference proteome</keyword>
<evidence type="ECO:0000256" key="1">
    <source>
        <dbReference type="SAM" id="Phobius"/>
    </source>
</evidence>
<evidence type="ECO:0000313" key="3">
    <source>
        <dbReference type="Proteomes" id="UP000019267"/>
    </source>
</evidence>
<keyword evidence="1" id="KW-0812">Transmembrane</keyword>